<keyword evidence="1" id="KW-0808">Transferase</keyword>
<name>A0A841JN55_9BACT</name>
<proteinExistence type="predicted"/>
<accession>A0A841JN55</accession>
<evidence type="ECO:0000313" key="1">
    <source>
        <dbReference type="EMBL" id="MBB6142570.1"/>
    </source>
</evidence>
<keyword evidence="1" id="KW-0418">Kinase</keyword>
<dbReference type="EMBL" id="JACHEK010000001">
    <property type="protein sequence ID" value="MBB6142570.1"/>
    <property type="molecule type" value="Genomic_DNA"/>
</dbReference>
<gene>
    <name evidence="1" type="ORF">HNQ77_000508</name>
</gene>
<dbReference type="SUPFAM" id="SSF56112">
    <property type="entry name" value="Protein kinase-like (PK-like)"/>
    <property type="match status" value="1"/>
</dbReference>
<keyword evidence="1" id="KW-0723">Serine/threonine-protein kinase</keyword>
<dbReference type="Proteomes" id="UP000538666">
    <property type="component" value="Unassembled WGS sequence"/>
</dbReference>
<sequence length="258" mass="28591">MVSVLEAIAKANATEERLCDLDPHKVMVRSDGGVEISVHKPFDAGKTFNIGSAKYTGPEYLDEKIPNKSKLSNAYIAGFLFYELLLGRKLFDVQFGGVNQSGNLGWLAWHADIKQRAAPLSETKRYPVFVCRVIDRMIEKNPANRLVDIDGIARAFGSVSNVTMVHKIVRDPSSSGSPTPSTGAIIARRESKLRPWLAALGEQKLWKSLWKHVAPNEPQLRRGSIEELDHMFSEAEEKLKKLGSFFSASQARGPKVDG</sequence>
<organism evidence="1 2">
    <name type="scientific">Silvibacterium bohemicum</name>
    <dbReference type="NCBI Taxonomy" id="1577686"/>
    <lineage>
        <taxon>Bacteria</taxon>
        <taxon>Pseudomonadati</taxon>
        <taxon>Acidobacteriota</taxon>
        <taxon>Terriglobia</taxon>
        <taxon>Terriglobales</taxon>
        <taxon>Acidobacteriaceae</taxon>
        <taxon>Silvibacterium</taxon>
    </lineage>
</organism>
<dbReference type="GO" id="GO:0004674">
    <property type="term" value="F:protein serine/threonine kinase activity"/>
    <property type="evidence" value="ECO:0007669"/>
    <property type="project" value="UniProtKB-KW"/>
</dbReference>
<keyword evidence="2" id="KW-1185">Reference proteome</keyword>
<protein>
    <submittedName>
        <fullName evidence="1">Serine/threonine protein kinase</fullName>
    </submittedName>
</protein>
<reference evidence="1 2" key="1">
    <citation type="submission" date="2020-08" db="EMBL/GenBank/DDBJ databases">
        <title>Genomic Encyclopedia of Type Strains, Phase IV (KMG-IV): sequencing the most valuable type-strain genomes for metagenomic binning, comparative biology and taxonomic classification.</title>
        <authorList>
            <person name="Goeker M."/>
        </authorList>
    </citation>
    <scope>NUCLEOTIDE SEQUENCE [LARGE SCALE GENOMIC DNA]</scope>
    <source>
        <strain evidence="1 2">DSM 103733</strain>
    </source>
</reference>
<evidence type="ECO:0000313" key="2">
    <source>
        <dbReference type="Proteomes" id="UP000538666"/>
    </source>
</evidence>
<dbReference type="AlphaFoldDB" id="A0A841JN55"/>
<dbReference type="Gene3D" id="1.10.510.10">
    <property type="entry name" value="Transferase(Phosphotransferase) domain 1"/>
    <property type="match status" value="1"/>
</dbReference>
<dbReference type="InterPro" id="IPR011009">
    <property type="entry name" value="Kinase-like_dom_sf"/>
</dbReference>
<comment type="caution">
    <text evidence="1">The sequence shown here is derived from an EMBL/GenBank/DDBJ whole genome shotgun (WGS) entry which is preliminary data.</text>
</comment>